<gene>
    <name evidence="1" type="ORF">HXX08_12185</name>
    <name evidence="2" type="ORF">OZ401_001781</name>
</gene>
<dbReference type="Proteomes" id="UP001431572">
    <property type="component" value="Chromosome 1"/>
</dbReference>
<organism evidence="1 3">
    <name type="scientific">Candidatus Chlorohelix allophototropha</name>
    <dbReference type="NCBI Taxonomy" id="3003348"/>
    <lineage>
        <taxon>Bacteria</taxon>
        <taxon>Bacillati</taxon>
        <taxon>Chloroflexota</taxon>
        <taxon>Chloroflexia</taxon>
        <taxon>Candidatus Chloroheliales</taxon>
        <taxon>Candidatus Chloroheliaceae</taxon>
        <taxon>Candidatus Chlorohelix</taxon>
    </lineage>
</organism>
<dbReference type="RefSeq" id="WP_341467886.1">
    <property type="nucleotide sequence ID" value="NZ_CP128399.1"/>
</dbReference>
<protein>
    <submittedName>
        <fullName evidence="1">Uncharacterized protein</fullName>
    </submittedName>
</protein>
<accession>A0A8T7M2Y5</accession>
<evidence type="ECO:0000313" key="2">
    <source>
        <dbReference type="EMBL" id="WJW66000.1"/>
    </source>
</evidence>
<evidence type="ECO:0000313" key="4">
    <source>
        <dbReference type="Proteomes" id="UP001431572"/>
    </source>
</evidence>
<reference evidence="2" key="2">
    <citation type="journal article" date="2024" name="Nature">
        <title>Anoxygenic phototroph of the Chloroflexota uses a type I reaction centre.</title>
        <authorList>
            <person name="Tsuji J.M."/>
            <person name="Shaw N.A."/>
            <person name="Nagashima S."/>
            <person name="Venkiteswaran J.J."/>
            <person name="Schiff S.L."/>
            <person name="Watanabe T."/>
            <person name="Fukui M."/>
            <person name="Hanada S."/>
            <person name="Tank M."/>
            <person name="Neufeld J.D."/>
        </authorList>
    </citation>
    <scope>NUCLEOTIDE SEQUENCE</scope>
    <source>
        <strain evidence="2">L227-S17</strain>
    </source>
</reference>
<sequence>MEGTSYRAIGRLLNVHNQSVINWVEAAQKLLPDQVSDQERTDYIEVDSFLAL</sequence>
<evidence type="ECO:0000313" key="1">
    <source>
        <dbReference type="EMBL" id="NWJ46631.1"/>
    </source>
</evidence>
<dbReference type="Proteomes" id="UP000521676">
    <property type="component" value="Unassembled WGS sequence"/>
</dbReference>
<evidence type="ECO:0000313" key="3">
    <source>
        <dbReference type="Proteomes" id="UP000521676"/>
    </source>
</evidence>
<dbReference type="AlphaFoldDB" id="A0A8T7M2Y5"/>
<dbReference type="EMBL" id="JACATZ010000001">
    <property type="protein sequence ID" value="NWJ46631.1"/>
    <property type="molecule type" value="Genomic_DNA"/>
</dbReference>
<dbReference type="EMBL" id="CP128399">
    <property type="protein sequence ID" value="WJW66000.1"/>
    <property type="molecule type" value="Genomic_DNA"/>
</dbReference>
<keyword evidence="4" id="KW-1185">Reference proteome</keyword>
<name>A0A8T7M2Y5_9CHLR</name>
<proteinExistence type="predicted"/>
<reference evidence="1 3" key="1">
    <citation type="submission" date="2020-06" db="EMBL/GenBank/DDBJ databases">
        <title>Anoxygenic phototrophic Chloroflexota member uses a Type I reaction center.</title>
        <authorList>
            <person name="Tsuji J.M."/>
            <person name="Shaw N.A."/>
            <person name="Nagashima S."/>
            <person name="Venkiteswaran J."/>
            <person name="Schiff S.L."/>
            <person name="Hanada S."/>
            <person name="Tank M."/>
            <person name="Neufeld J.D."/>
        </authorList>
    </citation>
    <scope>NUCLEOTIDE SEQUENCE [LARGE SCALE GENOMIC DNA]</scope>
    <source>
        <strain evidence="1">L227-S17</strain>
    </source>
</reference>